<evidence type="ECO:0000256" key="1">
    <source>
        <dbReference type="ARBA" id="ARBA00023125"/>
    </source>
</evidence>
<feature type="DNA-binding region" description="H-T-H motif" evidence="2">
    <location>
        <begin position="28"/>
        <end position="47"/>
    </location>
</feature>
<evidence type="ECO:0000259" key="3">
    <source>
        <dbReference type="PROSITE" id="PS50977"/>
    </source>
</evidence>
<dbReference type="GO" id="GO:0003700">
    <property type="term" value="F:DNA-binding transcription factor activity"/>
    <property type="evidence" value="ECO:0007669"/>
    <property type="project" value="TreeGrafter"/>
</dbReference>
<dbReference type="STRING" id="1176198.SAMN05444716_101632"/>
<dbReference type="Gene3D" id="1.10.357.10">
    <property type="entry name" value="Tetracycline Repressor, domain 2"/>
    <property type="match status" value="1"/>
</dbReference>
<dbReference type="AlphaFoldDB" id="A0A1I6PNX2"/>
<dbReference type="PANTHER" id="PTHR30055">
    <property type="entry name" value="HTH-TYPE TRANSCRIPTIONAL REGULATOR RUTR"/>
    <property type="match status" value="1"/>
</dbReference>
<reference evidence="5" key="1">
    <citation type="submission" date="2016-10" db="EMBL/GenBank/DDBJ databases">
        <authorList>
            <person name="Varghese N."/>
            <person name="Submissions S."/>
        </authorList>
    </citation>
    <scope>NUCLEOTIDE SEQUENCE [LARGE SCALE GENOMIC DNA]</scope>
    <source>
        <strain evidence="5">CGMCC 4.7047</strain>
    </source>
</reference>
<evidence type="ECO:0000313" key="5">
    <source>
        <dbReference type="Proteomes" id="UP000198873"/>
    </source>
</evidence>
<dbReference type="RefSeq" id="WP_093842100.1">
    <property type="nucleotide sequence ID" value="NZ_FPAB01000001.1"/>
</dbReference>
<dbReference type="Pfam" id="PF00440">
    <property type="entry name" value="TetR_N"/>
    <property type="match status" value="1"/>
</dbReference>
<proteinExistence type="predicted"/>
<organism evidence="4 5">
    <name type="scientific">Streptomyces harbinensis</name>
    <dbReference type="NCBI Taxonomy" id="1176198"/>
    <lineage>
        <taxon>Bacteria</taxon>
        <taxon>Bacillati</taxon>
        <taxon>Actinomycetota</taxon>
        <taxon>Actinomycetes</taxon>
        <taxon>Kitasatosporales</taxon>
        <taxon>Streptomycetaceae</taxon>
        <taxon>Streptomyces</taxon>
    </lineage>
</organism>
<dbReference type="InterPro" id="IPR001647">
    <property type="entry name" value="HTH_TetR"/>
</dbReference>
<dbReference type="Pfam" id="PF17940">
    <property type="entry name" value="TetR_C_31"/>
    <property type="match status" value="1"/>
</dbReference>
<sequence length="195" mass="21357">MRQNPARRTALLDAAIGVLAEEGSRGLTLRAVDKAAGVPTGTASNYFSNRSQLLGQLMARVQERLAPDPERLARTLEAAPSRELVTALMGQLMERLRADRAGHLAMLELRLEATRRPELAAELGPFLRAEVRELTDFHVHHQLPGGRTGVFLLYLAMLGLIVNELTVPELLAGHPEEELIEALVNRLLAPESPPV</sequence>
<name>A0A1I6PNX2_9ACTN</name>
<dbReference type="InterPro" id="IPR050109">
    <property type="entry name" value="HTH-type_TetR-like_transc_reg"/>
</dbReference>
<evidence type="ECO:0000313" key="4">
    <source>
        <dbReference type="EMBL" id="SFS41889.1"/>
    </source>
</evidence>
<dbReference type="InterPro" id="IPR041583">
    <property type="entry name" value="TetR_C_31"/>
</dbReference>
<dbReference type="Proteomes" id="UP000198873">
    <property type="component" value="Unassembled WGS sequence"/>
</dbReference>
<dbReference type="InterPro" id="IPR009057">
    <property type="entry name" value="Homeodomain-like_sf"/>
</dbReference>
<dbReference type="EMBL" id="FPAB01000001">
    <property type="protein sequence ID" value="SFS41889.1"/>
    <property type="molecule type" value="Genomic_DNA"/>
</dbReference>
<keyword evidence="5" id="KW-1185">Reference proteome</keyword>
<dbReference type="PROSITE" id="PS50977">
    <property type="entry name" value="HTH_TETR_2"/>
    <property type="match status" value="1"/>
</dbReference>
<dbReference type="PANTHER" id="PTHR30055:SF231">
    <property type="entry name" value="TRANSCRIPTIONAL REGULATORY PROTEIN (PROBABLY DEOR-FAMILY)-RELATED"/>
    <property type="match status" value="1"/>
</dbReference>
<dbReference type="SUPFAM" id="SSF46689">
    <property type="entry name" value="Homeodomain-like"/>
    <property type="match status" value="1"/>
</dbReference>
<evidence type="ECO:0000256" key="2">
    <source>
        <dbReference type="PROSITE-ProRule" id="PRU00335"/>
    </source>
</evidence>
<gene>
    <name evidence="4" type="ORF">SAMN05444716_101632</name>
</gene>
<protein>
    <submittedName>
        <fullName evidence="4">Regulatory protein, tetR family</fullName>
    </submittedName>
</protein>
<dbReference type="GO" id="GO:0000976">
    <property type="term" value="F:transcription cis-regulatory region binding"/>
    <property type="evidence" value="ECO:0007669"/>
    <property type="project" value="TreeGrafter"/>
</dbReference>
<accession>A0A1I6PNX2</accession>
<feature type="domain" description="HTH tetR-type" evidence="3">
    <location>
        <begin position="5"/>
        <end position="65"/>
    </location>
</feature>
<keyword evidence="1 2" id="KW-0238">DNA-binding</keyword>